<keyword evidence="3" id="KW-0597">Phosphoprotein</keyword>
<dbReference type="PROSITE" id="PS50109">
    <property type="entry name" value="HIS_KIN"/>
    <property type="match status" value="1"/>
</dbReference>
<feature type="coiled-coil region" evidence="6">
    <location>
        <begin position="449"/>
        <end position="480"/>
    </location>
</feature>
<dbReference type="InterPro" id="IPR036890">
    <property type="entry name" value="HATPase_C_sf"/>
</dbReference>
<reference evidence="9 10" key="1">
    <citation type="submission" date="2018-10" db="EMBL/GenBank/DDBJ databases">
        <title>Genomic Encyclopedia of Archaeal and Bacterial Type Strains, Phase II (KMG-II): from individual species to whole genera.</title>
        <authorList>
            <person name="Goeker M."/>
        </authorList>
    </citation>
    <scope>NUCLEOTIDE SEQUENCE [LARGE SCALE GENOMIC DNA]</scope>
    <source>
        <strain evidence="9 10">DSM 25230</strain>
    </source>
</reference>
<keyword evidence="6" id="KW-0175">Coiled coil</keyword>
<dbReference type="CDD" id="cd00130">
    <property type="entry name" value="PAS"/>
    <property type="match status" value="1"/>
</dbReference>
<dbReference type="GO" id="GO:0004673">
    <property type="term" value="F:protein histidine kinase activity"/>
    <property type="evidence" value="ECO:0007669"/>
    <property type="project" value="UniProtKB-EC"/>
</dbReference>
<proteinExistence type="predicted"/>
<dbReference type="InterPro" id="IPR052162">
    <property type="entry name" value="Sensor_kinase/Photoreceptor"/>
</dbReference>
<dbReference type="PRINTS" id="PR00344">
    <property type="entry name" value="BCTRLSENSOR"/>
</dbReference>
<dbReference type="SMART" id="SM00387">
    <property type="entry name" value="HATPase_c"/>
    <property type="match status" value="1"/>
</dbReference>
<dbReference type="InterPro" id="IPR035965">
    <property type="entry name" value="PAS-like_dom_sf"/>
</dbReference>
<dbReference type="InterPro" id="IPR000014">
    <property type="entry name" value="PAS"/>
</dbReference>
<dbReference type="EMBL" id="RBIQ01000013">
    <property type="protein sequence ID" value="RKR07000.1"/>
    <property type="molecule type" value="Genomic_DNA"/>
</dbReference>
<accession>A0A495DS56</accession>
<dbReference type="PANTHER" id="PTHR43304:SF1">
    <property type="entry name" value="PAC DOMAIN-CONTAINING PROTEIN"/>
    <property type="match status" value="1"/>
</dbReference>
<keyword evidence="5" id="KW-0418">Kinase</keyword>
<comment type="catalytic activity">
    <reaction evidence="1">
        <text>ATP + protein L-histidine = ADP + protein N-phospho-L-histidine.</text>
        <dbReference type="EC" id="2.7.13.3"/>
    </reaction>
</comment>
<dbReference type="Pfam" id="PF02518">
    <property type="entry name" value="HATPase_c"/>
    <property type="match status" value="1"/>
</dbReference>
<evidence type="ECO:0000256" key="2">
    <source>
        <dbReference type="ARBA" id="ARBA00012438"/>
    </source>
</evidence>
<evidence type="ECO:0000256" key="3">
    <source>
        <dbReference type="ARBA" id="ARBA00022553"/>
    </source>
</evidence>
<dbReference type="PANTHER" id="PTHR43304">
    <property type="entry name" value="PHYTOCHROME-LIKE PROTEIN CPH1"/>
    <property type="match status" value="1"/>
</dbReference>
<name>A0A495DS56_9FLAO</name>
<evidence type="ECO:0000256" key="6">
    <source>
        <dbReference type="SAM" id="Coils"/>
    </source>
</evidence>
<keyword evidence="10" id="KW-1185">Reference proteome</keyword>
<evidence type="ECO:0000256" key="1">
    <source>
        <dbReference type="ARBA" id="ARBA00000085"/>
    </source>
</evidence>
<protein>
    <recommendedName>
        <fullName evidence="2">histidine kinase</fullName>
        <ecNumber evidence="2">2.7.13.3</ecNumber>
    </recommendedName>
</protein>
<dbReference type="InterPro" id="IPR003594">
    <property type="entry name" value="HATPase_dom"/>
</dbReference>
<dbReference type="InterPro" id="IPR004358">
    <property type="entry name" value="Sig_transdc_His_kin-like_C"/>
</dbReference>
<sequence>MRVHNKPLFIWHDTTTLVGKYDNMLKKDLKLANNYLIKQLPKATAFINSKFEVIHASNQWIKEFNFETKNVFGKSIFSLFKDGEKNEEWRLILDKCLKGQPSELFDIEFKDPNSNTQWFEWSNIPWYDSDENIVGVIIQAENITSRVINEIQIEKLEALLLEKSEITKIGTWDYNIKTNKLNWCDITKTIHEVPLDFIPNVDTAINFYKDGISRNTISMAFHNAMINKKPWSEKSQIVSANGVEKWVIASGQPIFKNNELIGLIGTFQDISDQVEGDNKVKENEHLLKTLIDNLPLNVYIKDRESRKILVNKSECEYMGVSGPSELLGKNDYDFFTKEVAVENIKDDVSVIKSLRPILNKETVSIKKDGNATTFLVSKIPLTNDKGEAYGIVGISTDITHLKQKEEELRHLINVTSLQNKKLINFAHIVSHNLRSHTANFSMLLDFLANEKEETEKENILNMLKNASDNLLETLDNLNEVVAISTNINIEKKPIKLNSKIEDVKQNLSAYIVQNKATIVNKIPINAKIKVIPAYIDSILMNFITNGVKYKNPDKDPIIKISYKKENNYSVVSISDNGLGIDLKKYGSKLFGMYKTFHNHKDSRGIGLYITKNQIEAMNGKVTVTSEVGVGTTFNIFFNEKD</sequence>
<dbReference type="Pfam" id="PF13426">
    <property type="entry name" value="PAS_9"/>
    <property type="match status" value="3"/>
</dbReference>
<evidence type="ECO:0000256" key="5">
    <source>
        <dbReference type="ARBA" id="ARBA00022777"/>
    </source>
</evidence>
<dbReference type="InterPro" id="IPR000700">
    <property type="entry name" value="PAS-assoc_C"/>
</dbReference>
<dbReference type="Gene3D" id="3.30.565.10">
    <property type="entry name" value="Histidine kinase-like ATPase, C-terminal domain"/>
    <property type="match status" value="1"/>
</dbReference>
<evidence type="ECO:0000256" key="4">
    <source>
        <dbReference type="ARBA" id="ARBA00022679"/>
    </source>
</evidence>
<feature type="domain" description="PAC" evidence="8">
    <location>
        <begin position="231"/>
        <end position="282"/>
    </location>
</feature>
<dbReference type="InterPro" id="IPR001610">
    <property type="entry name" value="PAC"/>
</dbReference>
<evidence type="ECO:0000259" key="8">
    <source>
        <dbReference type="PROSITE" id="PS50113"/>
    </source>
</evidence>
<keyword evidence="4" id="KW-0808">Transferase</keyword>
<feature type="domain" description="PAC" evidence="8">
    <location>
        <begin position="358"/>
        <end position="410"/>
    </location>
</feature>
<feature type="domain" description="Histidine kinase" evidence="7">
    <location>
        <begin position="428"/>
        <end position="641"/>
    </location>
</feature>
<dbReference type="InterPro" id="IPR005467">
    <property type="entry name" value="His_kinase_dom"/>
</dbReference>
<gene>
    <name evidence="9" type="ORF">CLV91_3230</name>
</gene>
<evidence type="ECO:0000313" key="10">
    <source>
        <dbReference type="Proteomes" id="UP000269412"/>
    </source>
</evidence>
<evidence type="ECO:0000259" key="7">
    <source>
        <dbReference type="PROSITE" id="PS50109"/>
    </source>
</evidence>
<dbReference type="SUPFAM" id="SSF55874">
    <property type="entry name" value="ATPase domain of HSP90 chaperone/DNA topoisomerase II/histidine kinase"/>
    <property type="match status" value="1"/>
</dbReference>
<dbReference type="Proteomes" id="UP000269412">
    <property type="component" value="Unassembled WGS sequence"/>
</dbReference>
<organism evidence="9 10">
    <name type="scientific">Maribacter vaceletii</name>
    <dbReference type="NCBI Taxonomy" id="1206816"/>
    <lineage>
        <taxon>Bacteria</taxon>
        <taxon>Pseudomonadati</taxon>
        <taxon>Bacteroidota</taxon>
        <taxon>Flavobacteriia</taxon>
        <taxon>Flavobacteriales</taxon>
        <taxon>Flavobacteriaceae</taxon>
        <taxon>Maribacter</taxon>
    </lineage>
</organism>
<comment type="caution">
    <text evidence="9">The sequence shown here is derived from an EMBL/GenBank/DDBJ whole genome shotgun (WGS) entry which is preliminary data.</text>
</comment>
<dbReference type="SMART" id="SM00086">
    <property type="entry name" value="PAC"/>
    <property type="match status" value="3"/>
</dbReference>
<dbReference type="Gene3D" id="3.30.450.20">
    <property type="entry name" value="PAS domain"/>
    <property type="match status" value="4"/>
</dbReference>
<evidence type="ECO:0000313" key="9">
    <source>
        <dbReference type="EMBL" id="RKR07000.1"/>
    </source>
</evidence>
<dbReference type="AlphaFoldDB" id="A0A495DS56"/>
<dbReference type="EC" id="2.7.13.3" evidence="2"/>
<dbReference type="PROSITE" id="PS50113">
    <property type="entry name" value="PAC"/>
    <property type="match status" value="2"/>
</dbReference>
<dbReference type="SUPFAM" id="SSF55785">
    <property type="entry name" value="PYP-like sensor domain (PAS domain)"/>
    <property type="match status" value="3"/>
</dbReference>
<dbReference type="NCBIfam" id="TIGR00229">
    <property type="entry name" value="sensory_box"/>
    <property type="match status" value="2"/>
</dbReference>